<evidence type="ECO:0000256" key="3">
    <source>
        <dbReference type="SAM" id="Phobius"/>
    </source>
</evidence>
<feature type="domain" description="Penicillin-binding protein transpeptidase" evidence="4">
    <location>
        <begin position="241"/>
        <end position="545"/>
    </location>
</feature>
<dbReference type="EMBL" id="MFJA01000032">
    <property type="protein sequence ID" value="OGG03308.1"/>
    <property type="molecule type" value="Genomic_DNA"/>
</dbReference>
<evidence type="ECO:0000259" key="4">
    <source>
        <dbReference type="Pfam" id="PF00905"/>
    </source>
</evidence>
<dbReference type="InterPro" id="IPR050515">
    <property type="entry name" value="Beta-lactam/transpept"/>
</dbReference>
<keyword evidence="2 3" id="KW-0472">Membrane</keyword>
<dbReference type="SUPFAM" id="SSF56601">
    <property type="entry name" value="beta-lactamase/transpeptidase-like"/>
    <property type="match status" value="1"/>
</dbReference>
<comment type="subcellular location">
    <subcellularLocation>
        <location evidence="1">Membrane</location>
    </subcellularLocation>
</comment>
<evidence type="ECO:0000313" key="6">
    <source>
        <dbReference type="EMBL" id="OGG03308.1"/>
    </source>
</evidence>
<dbReference type="InterPro" id="IPR012338">
    <property type="entry name" value="Beta-lactam/transpept-like"/>
</dbReference>
<dbReference type="InterPro" id="IPR005311">
    <property type="entry name" value="PBP_dimer"/>
</dbReference>
<dbReference type="Gene3D" id="3.40.710.10">
    <property type="entry name" value="DD-peptidase/beta-lactamase superfamily"/>
    <property type="match status" value="1"/>
</dbReference>
<dbReference type="Pfam" id="PF00905">
    <property type="entry name" value="Transpeptidase"/>
    <property type="match status" value="1"/>
</dbReference>
<dbReference type="Pfam" id="PF03717">
    <property type="entry name" value="PBP_dimer"/>
    <property type="match status" value="1"/>
</dbReference>
<accession>A0A1F5YSW7</accession>
<dbReference type="STRING" id="1798371.A2W14_03775"/>
<keyword evidence="3" id="KW-0812">Transmembrane</keyword>
<organism evidence="6 7">
    <name type="scientific">Candidatus Gottesmanbacteria bacterium RBG_16_37_8</name>
    <dbReference type="NCBI Taxonomy" id="1798371"/>
    <lineage>
        <taxon>Bacteria</taxon>
        <taxon>Candidatus Gottesmaniibacteriota</taxon>
    </lineage>
</organism>
<evidence type="ECO:0000259" key="5">
    <source>
        <dbReference type="Pfam" id="PF03717"/>
    </source>
</evidence>
<dbReference type="GO" id="GO:0005886">
    <property type="term" value="C:plasma membrane"/>
    <property type="evidence" value="ECO:0007669"/>
    <property type="project" value="TreeGrafter"/>
</dbReference>
<dbReference type="InterPro" id="IPR036138">
    <property type="entry name" value="PBP_dimer_sf"/>
</dbReference>
<dbReference type="GO" id="GO:0008658">
    <property type="term" value="F:penicillin binding"/>
    <property type="evidence" value="ECO:0007669"/>
    <property type="project" value="InterPro"/>
</dbReference>
<dbReference type="Gene3D" id="3.90.1310.10">
    <property type="entry name" value="Penicillin-binding protein 2a (Domain 2)"/>
    <property type="match status" value="1"/>
</dbReference>
<dbReference type="PANTHER" id="PTHR30627">
    <property type="entry name" value="PEPTIDOGLYCAN D,D-TRANSPEPTIDASE"/>
    <property type="match status" value="1"/>
</dbReference>
<evidence type="ECO:0000313" key="7">
    <source>
        <dbReference type="Proteomes" id="UP000176665"/>
    </source>
</evidence>
<gene>
    <name evidence="6" type="ORF">A2W14_03775</name>
</gene>
<name>A0A1F5YSW7_9BACT</name>
<proteinExistence type="predicted"/>
<dbReference type="Proteomes" id="UP000176665">
    <property type="component" value="Unassembled WGS sequence"/>
</dbReference>
<dbReference type="InterPro" id="IPR001460">
    <property type="entry name" value="PCN-bd_Tpept"/>
</dbReference>
<dbReference type="GO" id="GO:0071555">
    <property type="term" value="P:cell wall organization"/>
    <property type="evidence" value="ECO:0007669"/>
    <property type="project" value="TreeGrafter"/>
</dbReference>
<reference evidence="6 7" key="1">
    <citation type="journal article" date="2016" name="Nat. Commun.">
        <title>Thousands of microbial genomes shed light on interconnected biogeochemical processes in an aquifer system.</title>
        <authorList>
            <person name="Anantharaman K."/>
            <person name="Brown C.T."/>
            <person name="Hug L.A."/>
            <person name="Sharon I."/>
            <person name="Castelle C.J."/>
            <person name="Probst A.J."/>
            <person name="Thomas B.C."/>
            <person name="Singh A."/>
            <person name="Wilkins M.J."/>
            <person name="Karaoz U."/>
            <person name="Brodie E.L."/>
            <person name="Williams K.H."/>
            <person name="Hubbard S.S."/>
            <person name="Banfield J.F."/>
        </authorList>
    </citation>
    <scope>NUCLEOTIDE SEQUENCE [LARGE SCALE GENOMIC DNA]</scope>
</reference>
<dbReference type="SUPFAM" id="SSF56519">
    <property type="entry name" value="Penicillin binding protein dimerisation domain"/>
    <property type="match status" value="1"/>
</dbReference>
<protein>
    <recommendedName>
        <fullName evidence="8">Penicillin-binding protein transpeptidase domain-containing protein</fullName>
    </recommendedName>
</protein>
<comment type="caution">
    <text evidence="6">The sequence shown here is derived from an EMBL/GenBank/DDBJ whole genome shotgun (WGS) entry which is preliminary data.</text>
</comment>
<evidence type="ECO:0000256" key="2">
    <source>
        <dbReference type="ARBA" id="ARBA00023136"/>
    </source>
</evidence>
<evidence type="ECO:0000256" key="1">
    <source>
        <dbReference type="ARBA" id="ARBA00004370"/>
    </source>
</evidence>
<dbReference type="AlphaFoldDB" id="A0A1F5YSW7"/>
<dbReference type="PANTHER" id="PTHR30627:SF1">
    <property type="entry name" value="PEPTIDOGLYCAN D,D-TRANSPEPTIDASE FTSI"/>
    <property type="match status" value="1"/>
</dbReference>
<dbReference type="Gene3D" id="3.30.450.330">
    <property type="match status" value="1"/>
</dbReference>
<sequence length="559" mass="62371">MERRLLLVFSLFLIISTLIIFRLFYWQVLSSESLKGIGQLQLDRSQKINAKRGGIYTKDESPLVINQPAFQIYAEPYKITDIEITSQKLSLLLGIDEASISSKLKDNKIKWIQIAEKVESSIGDKIKEIKLQNIELLEDSKRFYPEASMAAQVLGFVGKDHNGEDQGYFGLEGYYNDQLKGRSGILKEEKDALGDPILAGSRLILPAQDGRDLYLTLDKTVQYTIEEKLKEGIQKYGASQGTVIVMNPHTGSILGMASYPAYDPKYRQRYPESSYINPAIASSYEPGSTFKILVMAAAINEGSISPKDEYDEKGPIDVGNYTIKTWNQKYHGLIKIAEIIQYSSNVGMVYIQEKLGADKLISYLEKLGINKLTGVDLQDESTPQMRDIKMWYPIDYATASFGQGIAVTPLQMIRMASAIANGGKLVTPFLVDRINDRQGKSIKIQPKIVSTVFKKETASIVTEMMVNAVEKGETKFLKPFGIRIAGKTGTAQIPISGHYDTEKTIASFVGFFPAENPQVIMLITLREPTSSPWGSETAAPLFFNIARDLITYYNIPASF</sequence>
<feature type="domain" description="Penicillin-binding protein dimerisation" evidence="5">
    <location>
        <begin position="47"/>
        <end position="197"/>
    </location>
</feature>
<keyword evidence="3" id="KW-1133">Transmembrane helix</keyword>
<feature type="transmembrane region" description="Helical" evidence="3">
    <location>
        <begin position="5"/>
        <end position="26"/>
    </location>
</feature>
<evidence type="ECO:0008006" key="8">
    <source>
        <dbReference type="Google" id="ProtNLM"/>
    </source>
</evidence>